<gene>
    <name evidence="2" type="ORF">PCOR1329_LOCUS80080</name>
</gene>
<feature type="region of interest" description="Disordered" evidence="1">
    <location>
        <begin position="59"/>
        <end position="110"/>
    </location>
</feature>
<name>A0ABN9XV85_9DINO</name>
<sequence>QVKGKLNVWGKTCPSLLPDLAVVDERCLARPEEFEFLLCELTKIGRAALGYDDATGWPSHYRRGAAAPQGDVGEEQGDDDDESQCDASASDDGASSGTDEVGRSFAAAGA</sequence>
<organism evidence="2 3">
    <name type="scientific">Prorocentrum cordatum</name>
    <dbReference type="NCBI Taxonomy" id="2364126"/>
    <lineage>
        <taxon>Eukaryota</taxon>
        <taxon>Sar</taxon>
        <taxon>Alveolata</taxon>
        <taxon>Dinophyceae</taxon>
        <taxon>Prorocentrales</taxon>
        <taxon>Prorocentraceae</taxon>
        <taxon>Prorocentrum</taxon>
    </lineage>
</organism>
<evidence type="ECO:0000313" key="2">
    <source>
        <dbReference type="EMBL" id="CAK0903903.1"/>
    </source>
</evidence>
<evidence type="ECO:0000313" key="3">
    <source>
        <dbReference type="Proteomes" id="UP001189429"/>
    </source>
</evidence>
<comment type="caution">
    <text evidence="2">The sequence shown here is derived from an EMBL/GenBank/DDBJ whole genome shotgun (WGS) entry which is preliminary data.</text>
</comment>
<keyword evidence="3" id="KW-1185">Reference proteome</keyword>
<protein>
    <submittedName>
        <fullName evidence="2">Uncharacterized protein</fullName>
    </submittedName>
</protein>
<proteinExistence type="predicted"/>
<accession>A0ABN9XV85</accession>
<dbReference type="EMBL" id="CAUYUJ010021312">
    <property type="protein sequence ID" value="CAK0903903.1"/>
    <property type="molecule type" value="Genomic_DNA"/>
</dbReference>
<feature type="compositionally biased region" description="Acidic residues" evidence="1">
    <location>
        <begin position="72"/>
        <end position="84"/>
    </location>
</feature>
<reference evidence="2" key="1">
    <citation type="submission" date="2023-10" db="EMBL/GenBank/DDBJ databases">
        <authorList>
            <person name="Chen Y."/>
            <person name="Shah S."/>
            <person name="Dougan E. K."/>
            <person name="Thang M."/>
            <person name="Chan C."/>
        </authorList>
    </citation>
    <scope>NUCLEOTIDE SEQUENCE [LARGE SCALE GENOMIC DNA]</scope>
</reference>
<dbReference type="Proteomes" id="UP001189429">
    <property type="component" value="Unassembled WGS sequence"/>
</dbReference>
<feature type="non-terminal residue" evidence="2">
    <location>
        <position position="1"/>
    </location>
</feature>
<evidence type="ECO:0000256" key="1">
    <source>
        <dbReference type="SAM" id="MobiDB-lite"/>
    </source>
</evidence>
<feature type="compositionally biased region" description="Low complexity" evidence="1">
    <location>
        <begin position="85"/>
        <end position="97"/>
    </location>
</feature>